<evidence type="ECO:0000313" key="2">
    <source>
        <dbReference type="EMBL" id="QBZ82777.1"/>
    </source>
</evidence>
<dbReference type="GO" id="GO:0005886">
    <property type="term" value="C:plasma membrane"/>
    <property type="evidence" value="ECO:0007669"/>
    <property type="project" value="UniProtKB-SubCell"/>
</dbReference>
<dbReference type="GO" id="GO:0046583">
    <property type="term" value="F:monoatomic cation efflux transmembrane transporter activity"/>
    <property type="evidence" value="ECO:0007669"/>
    <property type="project" value="TreeGrafter"/>
</dbReference>
<dbReference type="Proteomes" id="UP000296201">
    <property type="component" value="Chromosome"/>
</dbReference>
<evidence type="ECO:0000256" key="1">
    <source>
        <dbReference type="SAM" id="Phobius"/>
    </source>
</evidence>
<dbReference type="EMBL" id="CP032096">
    <property type="protein sequence ID" value="QBZ82777.1"/>
    <property type="molecule type" value="Genomic_DNA"/>
</dbReference>
<feature type="transmembrane region" description="Helical" evidence="1">
    <location>
        <begin position="160"/>
        <end position="184"/>
    </location>
</feature>
<evidence type="ECO:0000313" key="3">
    <source>
        <dbReference type="Proteomes" id="UP000296201"/>
    </source>
</evidence>
<dbReference type="GO" id="GO:0015099">
    <property type="term" value="F:nickel cation transmembrane transporter activity"/>
    <property type="evidence" value="ECO:0007669"/>
    <property type="project" value="TreeGrafter"/>
</dbReference>
<feature type="transmembrane region" description="Helical" evidence="1">
    <location>
        <begin position="37"/>
        <end position="56"/>
    </location>
</feature>
<dbReference type="GO" id="GO:0010045">
    <property type="term" value="P:response to nickel cation"/>
    <property type="evidence" value="ECO:0007669"/>
    <property type="project" value="TreeGrafter"/>
</dbReference>
<dbReference type="PANTHER" id="PTHR40659:SF1">
    <property type="entry name" value="NICKEL_COBALT EFFLUX SYSTEM RCNA"/>
    <property type="match status" value="1"/>
</dbReference>
<dbReference type="GO" id="GO:0032025">
    <property type="term" value="P:response to cobalt ion"/>
    <property type="evidence" value="ECO:0007669"/>
    <property type="project" value="TreeGrafter"/>
</dbReference>
<keyword evidence="1" id="KW-0812">Transmembrane</keyword>
<feature type="transmembrane region" description="Helical" evidence="1">
    <location>
        <begin position="68"/>
        <end position="92"/>
    </location>
</feature>
<dbReference type="RefSeq" id="WP_135795452.1">
    <property type="nucleotide sequence ID" value="NZ_CP032096.1"/>
</dbReference>
<organism evidence="2 3">
    <name type="scientific">Hydrogenovibrio crunogenus</name>
    <dbReference type="NCBI Taxonomy" id="39765"/>
    <lineage>
        <taxon>Bacteria</taxon>
        <taxon>Pseudomonadati</taxon>
        <taxon>Pseudomonadota</taxon>
        <taxon>Gammaproteobacteria</taxon>
        <taxon>Thiotrichales</taxon>
        <taxon>Piscirickettsiaceae</taxon>
        <taxon>Hydrogenovibrio</taxon>
    </lineage>
</organism>
<keyword evidence="1" id="KW-0472">Membrane</keyword>
<reference evidence="2 3" key="1">
    <citation type="submission" date="2018-08" db="EMBL/GenBank/DDBJ databases">
        <title>Horizontal acquisition of hydrogen conversion ability and other habitat adaptations in Hydrogenovibrio crunogenus strains.</title>
        <authorList>
            <person name="Gonnella G."/>
            <person name="Adam N."/>
            <person name="Perner M."/>
        </authorList>
    </citation>
    <scope>NUCLEOTIDE SEQUENCE [LARGE SCALE GENOMIC DNA]</scope>
    <source>
        <strain evidence="2 3">SP-41</strain>
    </source>
</reference>
<name>A0A4P7NYE7_9GAMM</name>
<sequence>MEFGLLVIFYYGILHAFGPDHLTAIADFAIGKNRKKTLMITASFAIAHGLSLFIFAKILQTFEVSETILGYGDVIASSVILGIGAYLLFMVFTNRIHLNKHMHGDKEHVHIWFGNKHKHDTQAKDKTMLASAISIGALMGIGGVRGMLITLAALSGQVVSLWMVVSFSAGVFVVFMVFGLFIAAINEKLLTSQKNVRNIFTLAGLVSVFVGSKMLLG</sequence>
<dbReference type="OrthoDB" id="5333961at2"/>
<protein>
    <submittedName>
        <fullName evidence="2">Urease accessory protein</fullName>
    </submittedName>
</protein>
<dbReference type="PANTHER" id="PTHR40659">
    <property type="entry name" value="NICKEL/COBALT EFFLUX SYSTEM RCNA"/>
    <property type="match status" value="1"/>
</dbReference>
<feature type="transmembrane region" description="Helical" evidence="1">
    <location>
        <begin position="128"/>
        <end position="154"/>
    </location>
</feature>
<gene>
    <name evidence="2" type="ORF">GHNINEIG_00813</name>
</gene>
<proteinExistence type="predicted"/>
<dbReference type="GO" id="GO:0006824">
    <property type="term" value="P:cobalt ion transport"/>
    <property type="evidence" value="ECO:0007669"/>
    <property type="project" value="UniProtKB-KW"/>
</dbReference>
<keyword evidence="1" id="KW-1133">Transmembrane helix</keyword>
<dbReference type="AlphaFoldDB" id="A0A4P7NYE7"/>
<accession>A0A4P7NYE7</accession>
<dbReference type="InterPro" id="IPR051224">
    <property type="entry name" value="NiCoT_RcnA"/>
</dbReference>
<keyword evidence="3" id="KW-1185">Reference proteome</keyword>
<feature type="transmembrane region" description="Helical" evidence="1">
    <location>
        <begin position="196"/>
        <end position="216"/>
    </location>
</feature>
<feature type="transmembrane region" description="Helical" evidence="1">
    <location>
        <begin position="6"/>
        <end position="30"/>
    </location>
</feature>